<evidence type="ECO:0000313" key="7">
    <source>
        <dbReference type="EMBL" id="GGY16197.1"/>
    </source>
</evidence>
<evidence type="ECO:0000259" key="6">
    <source>
        <dbReference type="PROSITE" id="PS50977"/>
    </source>
</evidence>
<dbReference type="GO" id="GO:0003700">
    <property type="term" value="F:DNA-binding transcription factor activity"/>
    <property type="evidence" value="ECO:0007669"/>
    <property type="project" value="TreeGrafter"/>
</dbReference>
<dbReference type="EMBL" id="BMVU01000106">
    <property type="protein sequence ID" value="GGY16197.1"/>
    <property type="molecule type" value="Genomic_DNA"/>
</dbReference>
<dbReference type="AlphaFoldDB" id="A0A918P380"/>
<dbReference type="Proteomes" id="UP000619244">
    <property type="component" value="Unassembled WGS sequence"/>
</dbReference>
<keyword evidence="3" id="KW-0804">Transcription</keyword>
<dbReference type="InterPro" id="IPR023772">
    <property type="entry name" value="DNA-bd_HTH_TetR-type_CS"/>
</dbReference>
<proteinExistence type="predicted"/>
<dbReference type="InterPro" id="IPR050109">
    <property type="entry name" value="HTH-type_TetR-like_transc_reg"/>
</dbReference>
<dbReference type="RefSeq" id="WP_190195162.1">
    <property type="nucleotide sequence ID" value="NZ_BMVU01000106.1"/>
</dbReference>
<name>A0A918P380_9ACTN</name>
<dbReference type="Gene3D" id="1.10.10.60">
    <property type="entry name" value="Homeodomain-like"/>
    <property type="match status" value="1"/>
</dbReference>
<protein>
    <recommendedName>
        <fullName evidence="6">HTH tetR-type domain-containing protein</fullName>
    </recommendedName>
</protein>
<feature type="DNA-binding region" description="H-T-H motif" evidence="4">
    <location>
        <begin position="42"/>
        <end position="61"/>
    </location>
</feature>
<dbReference type="PROSITE" id="PS01081">
    <property type="entry name" value="HTH_TETR_1"/>
    <property type="match status" value="1"/>
</dbReference>
<keyword evidence="1" id="KW-0805">Transcription regulation</keyword>
<gene>
    <name evidence="7" type="ORF">GCM10010358_79960</name>
</gene>
<evidence type="ECO:0000256" key="3">
    <source>
        <dbReference type="ARBA" id="ARBA00023163"/>
    </source>
</evidence>
<dbReference type="PANTHER" id="PTHR30055">
    <property type="entry name" value="HTH-TYPE TRANSCRIPTIONAL REGULATOR RUTR"/>
    <property type="match status" value="1"/>
</dbReference>
<evidence type="ECO:0000313" key="8">
    <source>
        <dbReference type="Proteomes" id="UP000619244"/>
    </source>
</evidence>
<dbReference type="GO" id="GO:0000976">
    <property type="term" value="F:transcription cis-regulatory region binding"/>
    <property type="evidence" value="ECO:0007669"/>
    <property type="project" value="TreeGrafter"/>
</dbReference>
<feature type="region of interest" description="Disordered" evidence="5">
    <location>
        <begin position="212"/>
        <end position="236"/>
    </location>
</feature>
<evidence type="ECO:0000256" key="4">
    <source>
        <dbReference type="PROSITE-ProRule" id="PRU00335"/>
    </source>
</evidence>
<dbReference type="InterPro" id="IPR036271">
    <property type="entry name" value="Tet_transcr_reg_TetR-rel_C_sf"/>
</dbReference>
<organism evidence="7 8">
    <name type="scientific">Streptomyces minutiscleroticus</name>
    <dbReference type="NCBI Taxonomy" id="68238"/>
    <lineage>
        <taxon>Bacteria</taxon>
        <taxon>Bacillati</taxon>
        <taxon>Actinomycetota</taxon>
        <taxon>Actinomycetes</taxon>
        <taxon>Kitasatosporales</taxon>
        <taxon>Streptomycetaceae</taxon>
        <taxon>Streptomyces</taxon>
    </lineage>
</organism>
<dbReference type="InterPro" id="IPR001647">
    <property type="entry name" value="HTH_TetR"/>
</dbReference>
<dbReference type="Gene3D" id="1.10.357.10">
    <property type="entry name" value="Tetracycline Repressor, domain 2"/>
    <property type="match status" value="1"/>
</dbReference>
<dbReference type="InterPro" id="IPR011075">
    <property type="entry name" value="TetR_C"/>
</dbReference>
<feature type="domain" description="HTH tetR-type" evidence="6">
    <location>
        <begin position="19"/>
        <end position="79"/>
    </location>
</feature>
<evidence type="ECO:0000256" key="2">
    <source>
        <dbReference type="ARBA" id="ARBA00023125"/>
    </source>
</evidence>
<dbReference type="PROSITE" id="PS50977">
    <property type="entry name" value="HTH_TETR_2"/>
    <property type="match status" value="1"/>
</dbReference>
<dbReference type="PRINTS" id="PR00455">
    <property type="entry name" value="HTHTETR"/>
</dbReference>
<reference evidence="7" key="2">
    <citation type="submission" date="2020-09" db="EMBL/GenBank/DDBJ databases">
        <authorList>
            <person name="Sun Q."/>
            <person name="Ohkuma M."/>
        </authorList>
    </citation>
    <scope>NUCLEOTIDE SEQUENCE</scope>
    <source>
        <strain evidence="7">JCM 4790</strain>
    </source>
</reference>
<dbReference type="Pfam" id="PF00440">
    <property type="entry name" value="TetR_N"/>
    <property type="match status" value="1"/>
</dbReference>
<reference evidence="7" key="1">
    <citation type="journal article" date="2014" name="Int. J. Syst. Evol. Microbiol.">
        <title>Complete genome sequence of Corynebacterium casei LMG S-19264T (=DSM 44701T), isolated from a smear-ripened cheese.</title>
        <authorList>
            <consortium name="US DOE Joint Genome Institute (JGI-PGF)"/>
            <person name="Walter F."/>
            <person name="Albersmeier A."/>
            <person name="Kalinowski J."/>
            <person name="Ruckert C."/>
        </authorList>
    </citation>
    <scope>NUCLEOTIDE SEQUENCE</scope>
    <source>
        <strain evidence="7">JCM 4790</strain>
    </source>
</reference>
<dbReference type="SUPFAM" id="SSF48498">
    <property type="entry name" value="Tetracyclin repressor-like, C-terminal domain"/>
    <property type="match status" value="1"/>
</dbReference>
<dbReference type="Pfam" id="PF16859">
    <property type="entry name" value="TetR_C_11"/>
    <property type="match status" value="1"/>
</dbReference>
<evidence type="ECO:0000256" key="1">
    <source>
        <dbReference type="ARBA" id="ARBA00023015"/>
    </source>
</evidence>
<keyword evidence="2 4" id="KW-0238">DNA-binding</keyword>
<accession>A0A918P380</accession>
<comment type="caution">
    <text evidence="7">The sequence shown here is derived from an EMBL/GenBank/DDBJ whole genome shotgun (WGS) entry which is preliminary data.</text>
</comment>
<feature type="compositionally biased region" description="Basic and acidic residues" evidence="5">
    <location>
        <begin position="225"/>
        <end position="236"/>
    </location>
</feature>
<dbReference type="SUPFAM" id="SSF46689">
    <property type="entry name" value="Homeodomain-like"/>
    <property type="match status" value="1"/>
</dbReference>
<dbReference type="PANTHER" id="PTHR30055:SF148">
    <property type="entry name" value="TETR-FAMILY TRANSCRIPTIONAL REGULATOR"/>
    <property type="match status" value="1"/>
</dbReference>
<keyword evidence="8" id="KW-1185">Reference proteome</keyword>
<dbReference type="InterPro" id="IPR009057">
    <property type="entry name" value="Homeodomain-like_sf"/>
</dbReference>
<evidence type="ECO:0000256" key="5">
    <source>
        <dbReference type="SAM" id="MobiDB-lite"/>
    </source>
</evidence>
<sequence length="236" mass="25476">MTAQQKKRRPATGGAVLRERVTEAITEAAFAELADVGYTRLSMEAVARRAGVGKAALYRRWPSKQAMITELVRSKVTETLPHTPATGDLRTDLRELLAAYRSQLANPLLALIGAELLAESRRDSALAQMLHTEVAAPRRLAARAILQGAIEHSELPPTLDMEVATDLLIAPLAFRMMILGKRSGDDYLETLTAATLAALKATVEPGSVQSTADLLIGGETPSEQVDDRTPGRRDAK</sequence>